<dbReference type="RefSeq" id="WP_186880502.1">
    <property type="nucleotide sequence ID" value="NZ_JACOGG010000005.1"/>
</dbReference>
<protein>
    <submittedName>
        <fullName evidence="7">S49 family peptidase</fullName>
    </submittedName>
</protein>
<evidence type="ECO:0000313" key="7">
    <source>
        <dbReference type="EMBL" id="MBC3934892.1"/>
    </source>
</evidence>
<dbReference type="InterPro" id="IPR029045">
    <property type="entry name" value="ClpP/crotonase-like_dom_sf"/>
</dbReference>
<evidence type="ECO:0000313" key="8">
    <source>
        <dbReference type="Proteomes" id="UP000612361"/>
    </source>
</evidence>
<dbReference type="Pfam" id="PF01343">
    <property type="entry name" value="Peptidase_S49"/>
    <property type="match status" value="1"/>
</dbReference>
<proteinExistence type="inferred from homology"/>
<dbReference type="CDD" id="cd07023">
    <property type="entry name" value="S49_Sppa_N_C"/>
    <property type="match status" value="1"/>
</dbReference>
<dbReference type="AlphaFoldDB" id="A0A923I0Q3"/>
<dbReference type="EMBL" id="JACOGG010000005">
    <property type="protein sequence ID" value="MBC3934892.1"/>
    <property type="molecule type" value="Genomic_DNA"/>
</dbReference>
<keyword evidence="8" id="KW-1185">Reference proteome</keyword>
<evidence type="ECO:0000256" key="2">
    <source>
        <dbReference type="ARBA" id="ARBA00022670"/>
    </source>
</evidence>
<keyword evidence="5" id="KW-0472">Membrane</keyword>
<dbReference type="InterPro" id="IPR047272">
    <property type="entry name" value="S49_SppA_C"/>
</dbReference>
<dbReference type="GO" id="GO:0008236">
    <property type="term" value="F:serine-type peptidase activity"/>
    <property type="evidence" value="ECO:0007669"/>
    <property type="project" value="UniProtKB-KW"/>
</dbReference>
<comment type="similarity">
    <text evidence="1">Belongs to the peptidase S49 family.</text>
</comment>
<comment type="caution">
    <text evidence="7">The sequence shown here is derived from an EMBL/GenBank/DDBJ whole genome shotgun (WGS) entry which is preliminary data.</text>
</comment>
<dbReference type="GO" id="GO:0006508">
    <property type="term" value="P:proteolysis"/>
    <property type="evidence" value="ECO:0007669"/>
    <property type="project" value="UniProtKB-KW"/>
</dbReference>
<dbReference type="Proteomes" id="UP000612361">
    <property type="component" value="Unassembled WGS sequence"/>
</dbReference>
<name>A0A923I0Q3_9BURK</name>
<evidence type="ECO:0000259" key="6">
    <source>
        <dbReference type="Pfam" id="PF01343"/>
    </source>
</evidence>
<organism evidence="7 8">
    <name type="scientific">Undibacterium rugosum</name>
    <dbReference type="NCBI Taxonomy" id="2762291"/>
    <lineage>
        <taxon>Bacteria</taxon>
        <taxon>Pseudomonadati</taxon>
        <taxon>Pseudomonadota</taxon>
        <taxon>Betaproteobacteria</taxon>
        <taxon>Burkholderiales</taxon>
        <taxon>Oxalobacteraceae</taxon>
        <taxon>Undibacterium</taxon>
    </lineage>
</organism>
<evidence type="ECO:0000256" key="1">
    <source>
        <dbReference type="ARBA" id="ARBA00008683"/>
    </source>
</evidence>
<dbReference type="SUPFAM" id="SSF52096">
    <property type="entry name" value="ClpP/crotonase"/>
    <property type="match status" value="1"/>
</dbReference>
<dbReference type="Gene3D" id="3.90.226.10">
    <property type="entry name" value="2-enoyl-CoA Hydratase, Chain A, domain 1"/>
    <property type="match status" value="1"/>
</dbReference>
<accession>A0A923I0Q3</accession>
<keyword evidence="4" id="KW-0720">Serine protease</keyword>
<dbReference type="PANTHER" id="PTHR42987">
    <property type="entry name" value="PEPTIDASE S49"/>
    <property type="match status" value="1"/>
</dbReference>
<dbReference type="PANTHER" id="PTHR42987:SF8">
    <property type="entry name" value="PROTEINASE"/>
    <property type="match status" value="1"/>
</dbReference>
<keyword evidence="5" id="KW-0812">Transmembrane</keyword>
<dbReference type="InterPro" id="IPR002142">
    <property type="entry name" value="Peptidase_S49"/>
</dbReference>
<keyword evidence="3" id="KW-0378">Hydrolase</keyword>
<evidence type="ECO:0000256" key="4">
    <source>
        <dbReference type="ARBA" id="ARBA00022825"/>
    </source>
</evidence>
<evidence type="ECO:0000256" key="3">
    <source>
        <dbReference type="ARBA" id="ARBA00022801"/>
    </source>
</evidence>
<reference evidence="7" key="1">
    <citation type="submission" date="2020-08" db="EMBL/GenBank/DDBJ databases">
        <title>Novel species isolated from subtropical streams in China.</title>
        <authorList>
            <person name="Lu H."/>
        </authorList>
    </citation>
    <scope>NUCLEOTIDE SEQUENCE</scope>
    <source>
        <strain evidence="7">CY7W</strain>
    </source>
</reference>
<keyword evidence="2" id="KW-0645">Protease</keyword>
<gene>
    <name evidence="7" type="ORF">H8K47_05915</name>
</gene>
<keyword evidence="5" id="KW-1133">Transmembrane helix</keyword>
<feature type="domain" description="Peptidase S49" evidence="6">
    <location>
        <begin position="143"/>
        <end position="287"/>
    </location>
</feature>
<feature type="transmembrane region" description="Helical" evidence="5">
    <location>
        <begin position="45"/>
        <end position="63"/>
    </location>
</feature>
<evidence type="ECO:0000256" key="5">
    <source>
        <dbReference type="SAM" id="Phobius"/>
    </source>
</evidence>
<sequence>MSQEFGSQDNTAPATGKDVPWERSVLERLAFETLREQKLRRRWSIFFKLATLTLVMFAIYRFSDYTDDAAEKLGPHTALIDVSGEIESEGGASAHDVIPALNRAFSDSASVGVILRMNSPGGSPVQAGMINDEIQRLRAEYPEKPVYVVVEEICASGGYYIAAAADKIYVNKASVVGSIGVLMDGFGFTGLMDKLGVERRLMTAGENKGMMDPYSPQTSKQKAYSQAMLNEIHAQFIDVVRKGRGTRLKETPETFSGLFWIGSKAVDMGLADELGTVDSVARDVLKAENVIDYTQKEGLPERMLKKFGASLGGGAISTLLSAKRPSLH</sequence>